<dbReference type="AlphaFoldDB" id="G3AFI0"/>
<evidence type="ECO:0000256" key="1">
    <source>
        <dbReference type="SAM" id="Coils"/>
    </source>
</evidence>
<name>G3AFI0_SPAPN</name>
<dbReference type="Gene3D" id="2.60.200.20">
    <property type="match status" value="1"/>
</dbReference>
<gene>
    <name evidence="4" type="ORF">SPAPADRAFT_130988</name>
</gene>
<evidence type="ECO:0000259" key="3">
    <source>
        <dbReference type="PROSITE" id="PS50006"/>
    </source>
</evidence>
<dbReference type="FunCoup" id="G3AFI0">
    <property type="interactions" value="109"/>
</dbReference>
<dbReference type="Proteomes" id="UP000000709">
    <property type="component" value="Unassembled WGS sequence"/>
</dbReference>
<dbReference type="InParanoid" id="G3AFI0"/>
<dbReference type="GO" id="GO:0005737">
    <property type="term" value="C:cytoplasm"/>
    <property type="evidence" value="ECO:0007669"/>
    <property type="project" value="TreeGrafter"/>
</dbReference>
<organism evidence="5">
    <name type="scientific">Spathaspora passalidarum (strain NRRL Y-27907 / 11-Y1)</name>
    <dbReference type="NCBI Taxonomy" id="619300"/>
    <lineage>
        <taxon>Eukaryota</taxon>
        <taxon>Fungi</taxon>
        <taxon>Dikarya</taxon>
        <taxon>Ascomycota</taxon>
        <taxon>Saccharomycotina</taxon>
        <taxon>Pichiomycetes</taxon>
        <taxon>Debaryomycetaceae</taxon>
        <taxon>Spathaspora</taxon>
    </lineage>
</organism>
<dbReference type="PANTHER" id="PTHR15715">
    <property type="entry name" value="CENTROSOMAL PROTEIN OF 170 KDA"/>
    <property type="match status" value="1"/>
</dbReference>
<dbReference type="SUPFAM" id="SSF49879">
    <property type="entry name" value="SMAD/FHA domain"/>
    <property type="match status" value="1"/>
</dbReference>
<feature type="coiled-coil region" evidence="1">
    <location>
        <begin position="330"/>
        <end position="375"/>
    </location>
</feature>
<dbReference type="KEGG" id="spaa:SPAPADRAFT_130988"/>
<dbReference type="GeneID" id="18869544"/>
<dbReference type="Pfam" id="PF00498">
    <property type="entry name" value="FHA"/>
    <property type="match status" value="1"/>
</dbReference>
<dbReference type="RefSeq" id="XP_007372381.1">
    <property type="nucleotide sequence ID" value="XM_007372319.1"/>
</dbReference>
<feature type="region of interest" description="Disordered" evidence="2">
    <location>
        <begin position="1"/>
        <end position="51"/>
    </location>
</feature>
<dbReference type="InterPro" id="IPR000253">
    <property type="entry name" value="FHA_dom"/>
</dbReference>
<feature type="domain" description="FHA" evidence="3">
    <location>
        <begin position="85"/>
        <end position="143"/>
    </location>
</feature>
<dbReference type="InterPro" id="IPR008984">
    <property type="entry name" value="SMAD_FHA_dom_sf"/>
</dbReference>
<feature type="compositionally biased region" description="Polar residues" evidence="2">
    <location>
        <begin position="1"/>
        <end position="11"/>
    </location>
</feature>
<feature type="non-terminal residue" evidence="4">
    <location>
        <position position="381"/>
    </location>
</feature>
<dbReference type="PROSITE" id="PS50006">
    <property type="entry name" value="FHA_DOMAIN"/>
    <property type="match status" value="1"/>
</dbReference>
<evidence type="ECO:0000256" key="2">
    <source>
        <dbReference type="SAM" id="MobiDB-lite"/>
    </source>
</evidence>
<dbReference type="eggNOG" id="KOG3872">
    <property type="taxonomic scope" value="Eukaryota"/>
</dbReference>
<protein>
    <recommendedName>
        <fullName evidence="3">FHA domain-containing protein</fullName>
    </recommendedName>
</protein>
<dbReference type="OMA" id="RQDNGYF"/>
<evidence type="ECO:0000313" key="5">
    <source>
        <dbReference type="Proteomes" id="UP000000709"/>
    </source>
</evidence>
<dbReference type="InterPro" id="IPR051176">
    <property type="entry name" value="Cent_Immune-Sig_Mod"/>
</dbReference>
<feature type="compositionally biased region" description="Low complexity" evidence="2">
    <location>
        <begin position="37"/>
        <end position="51"/>
    </location>
</feature>
<dbReference type="EMBL" id="GL996499">
    <property type="protein sequence ID" value="EGW34969.1"/>
    <property type="molecule type" value="Genomic_DNA"/>
</dbReference>
<dbReference type="STRING" id="619300.G3AFI0"/>
<dbReference type="OrthoDB" id="687730at2759"/>
<dbReference type="SMART" id="SM00240">
    <property type="entry name" value="FHA"/>
    <property type="match status" value="1"/>
</dbReference>
<keyword evidence="1" id="KW-0175">Coiled coil</keyword>
<dbReference type="PANTHER" id="PTHR15715:SF37">
    <property type="entry name" value="LD47843P"/>
    <property type="match status" value="1"/>
</dbReference>
<accession>G3AFI0</accession>
<reference evidence="4 5" key="1">
    <citation type="journal article" date="2011" name="Proc. Natl. Acad. Sci. U.S.A.">
        <title>Comparative genomics of xylose-fermenting fungi for enhanced biofuel production.</title>
        <authorList>
            <person name="Wohlbach D.J."/>
            <person name="Kuo A."/>
            <person name="Sato T.K."/>
            <person name="Potts K.M."/>
            <person name="Salamov A.A."/>
            <person name="LaButti K.M."/>
            <person name="Sun H."/>
            <person name="Clum A."/>
            <person name="Pangilinan J.L."/>
            <person name="Lindquist E.A."/>
            <person name="Lucas S."/>
            <person name="Lapidus A."/>
            <person name="Jin M."/>
            <person name="Gunawan C."/>
            <person name="Balan V."/>
            <person name="Dale B.E."/>
            <person name="Jeffries T.W."/>
            <person name="Zinkel R."/>
            <person name="Barry K.W."/>
            <person name="Grigoriev I.V."/>
            <person name="Gasch A.P."/>
        </authorList>
    </citation>
    <scope>NUCLEOTIDE SEQUENCE [LARGE SCALE GENOMIC DNA]</scope>
    <source>
        <strain evidence="5">NRRL Y-27907 / 11-Y1</strain>
    </source>
</reference>
<dbReference type="HOGENOM" id="CLU_031992_1_0_1"/>
<proteinExistence type="predicted"/>
<keyword evidence="5" id="KW-1185">Reference proteome</keyword>
<sequence>MRSNISNTVKSNGIKPDKASVKGRKRSNSQSQVISLPTKPTKYTTTEPTPLPTKRNQIQYYVTLLPLNDTFIKKHLPVAIYPETTKLGRPTGTKHKPDITNGYFDSRVLSRNHAQIYIDSKSGKLMLQDLGSSNGTYLNDIRLGNDPVEIKVGDIVCLGFNVQAESTHKQISLKIDKINVISSGSLSDDGFDSLVNHGLRYDELDSADFKHLSFIEDIYRQVTKEEQPKKKKSSKRDLTFDSALFGDINANIEDNLLGLYSTTNSGIYNNSQITNTTALENIISILVLNLSRVKQQNSSLNTIENFLNNYHSRLDTLNRNFLNEKFKSHLSRIEDDLTKERTNNDILRNKLTTVERESGEKLSSLADQLKSLEQEKHNLNE</sequence>
<evidence type="ECO:0000313" key="4">
    <source>
        <dbReference type="EMBL" id="EGW34969.1"/>
    </source>
</evidence>